<evidence type="ECO:0000256" key="7">
    <source>
        <dbReference type="SAM" id="MobiDB-lite"/>
    </source>
</evidence>
<dbReference type="EMBL" id="AWSO01000829">
    <property type="protein sequence ID" value="ESK87145.1"/>
    <property type="molecule type" value="Genomic_DNA"/>
</dbReference>
<dbReference type="PANTHER" id="PTHR13581">
    <property type="entry name" value="MRG-BINDING PROTEIN"/>
    <property type="match status" value="1"/>
</dbReference>
<evidence type="ECO:0000256" key="3">
    <source>
        <dbReference type="ARBA" id="ARBA00022853"/>
    </source>
</evidence>
<protein>
    <submittedName>
        <fullName evidence="8">Uncharacterized protein</fullName>
    </submittedName>
</protein>
<sequence length="250" mass="26856">MAEFLDSVEGEIAFFRAIMRARPIGRHQSFHIISMRSSIHKDTGHWVTPDHIIHKLRSCYDLDALHAIVRLKELDAEAPDPTPSPSDELSNDPHFKNEMVFPPPDDASYEALIAPRRMRHTPSPPSTPEASESKTKPKSSKKRERGKSKANLAGLVSGDSDSSALTQESGDEGEGVPADSVATATDGETVDGDGEDVETYEPTTPEPSTSTSKSKKRKSTGKRKLSGAAAVNASRAAARKKAAAAAASKK</sequence>
<feature type="compositionally biased region" description="Acidic residues" evidence="7">
    <location>
        <begin position="188"/>
        <end position="199"/>
    </location>
</feature>
<keyword evidence="5" id="KW-0804">Transcription</keyword>
<evidence type="ECO:0000256" key="1">
    <source>
        <dbReference type="ARBA" id="ARBA00004123"/>
    </source>
</evidence>
<dbReference type="AlphaFoldDB" id="V2X3Y9"/>
<dbReference type="PANTHER" id="PTHR13581:SF5">
    <property type="entry name" value="MRG_MORF4L-BINDING PROTEIN"/>
    <property type="match status" value="1"/>
</dbReference>
<dbReference type="OrthoDB" id="5595141at2759"/>
<evidence type="ECO:0000256" key="6">
    <source>
        <dbReference type="ARBA" id="ARBA00023242"/>
    </source>
</evidence>
<feature type="compositionally biased region" description="Basic residues" evidence="7">
    <location>
        <begin position="237"/>
        <end position="250"/>
    </location>
</feature>
<evidence type="ECO:0000313" key="8">
    <source>
        <dbReference type="EMBL" id="ESK87145.1"/>
    </source>
</evidence>
<reference evidence="8 9" key="1">
    <citation type="journal article" date="2014" name="BMC Genomics">
        <title>Genome and secretome analysis of the hemibiotrophic fungal pathogen, Moniliophthora roreri, which causes frosty pod rot disease of cacao: mechanisms of the biotrophic and necrotrophic phases.</title>
        <authorList>
            <person name="Meinhardt L.W."/>
            <person name="Costa G.G.L."/>
            <person name="Thomazella D.P.T."/>
            <person name="Teixeira P.J.P.L."/>
            <person name="Carazzolle M.F."/>
            <person name="Schuster S.C."/>
            <person name="Carlson J.E."/>
            <person name="Guiltinan M.J."/>
            <person name="Mieczkowski P."/>
            <person name="Farmer A."/>
            <person name="Ramaraj T."/>
            <person name="Crozier J."/>
            <person name="Davis R.E."/>
            <person name="Shao J."/>
            <person name="Melnick R.L."/>
            <person name="Pereira G.A.G."/>
            <person name="Bailey B.A."/>
        </authorList>
    </citation>
    <scope>NUCLEOTIDE SEQUENCE [LARGE SCALE GENOMIC DNA]</scope>
    <source>
        <strain evidence="8 9">MCA 2997</strain>
    </source>
</reference>
<accession>V2X3Y9</accession>
<feature type="compositionally biased region" description="Low complexity" evidence="7">
    <location>
        <begin position="200"/>
        <end position="212"/>
    </location>
</feature>
<dbReference type="Proteomes" id="UP000017559">
    <property type="component" value="Unassembled WGS sequence"/>
</dbReference>
<evidence type="ECO:0000313" key="9">
    <source>
        <dbReference type="Proteomes" id="UP000017559"/>
    </source>
</evidence>
<evidence type="ECO:0000256" key="4">
    <source>
        <dbReference type="ARBA" id="ARBA00023015"/>
    </source>
</evidence>
<dbReference type="GO" id="GO:0006357">
    <property type="term" value="P:regulation of transcription by RNA polymerase II"/>
    <property type="evidence" value="ECO:0007669"/>
    <property type="project" value="TreeGrafter"/>
</dbReference>
<comment type="similarity">
    <text evidence="2">Belongs to the EAF7 family.</text>
</comment>
<dbReference type="GO" id="GO:0005634">
    <property type="term" value="C:nucleus"/>
    <property type="evidence" value="ECO:0007669"/>
    <property type="project" value="UniProtKB-SubCell"/>
</dbReference>
<gene>
    <name evidence="8" type="ORF">Moror_11838</name>
</gene>
<evidence type="ECO:0000256" key="2">
    <source>
        <dbReference type="ARBA" id="ARBA00007117"/>
    </source>
</evidence>
<dbReference type="KEGG" id="mrr:Moror_11838"/>
<organism evidence="8 9">
    <name type="scientific">Moniliophthora roreri (strain MCA 2997)</name>
    <name type="common">Cocoa frosty pod rot fungus</name>
    <name type="synonym">Crinipellis roreri</name>
    <dbReference type="NCBI Taxonomy" id="1381753"/>
    <lineage>
        <taxon>Eukaryota</taxon>
        <taxon>Fungi</taxon>
        <taxon>Dikarya</taxon>
        <taxon>Basidiomycota</taxon>
        <taxon>Agaricomycotina</taxon>
        <taxon>Agaricomycetes</taxon>
        <taxon>Agaricomycetidae</taxon>
        <taxon>Agaricales</taxon>
        <taxon>Marasmiineae</taxon>
        <taxon>Marasmiaceae</taxon>
        <taxon>Moniliophthora</taxon>
    </lineage>
</organism>
<dbReference type="GO" id="GO:0006325">
    <property type="term" value="P:chromatin organization"/>
    <property type="evidence" value="ECO:0007669"/>
    <property type="project" value="UniProtKB-KW"/>
</dbReference>
<comment type="subcellular location">
    <subcellularLocation>
        <location evidence="1">Nucleus</location>
    </subcellularLocation>
</comment>
<dbReference type="Pfam" id="PF07904">
    <property type="entry name" value="Eaf7"/>
    <property type="match status" value="1"/>
</dbReference>
<dbReference type="STRING" id="1381753.V2X3Y9"/>
<feature type="compositionally biased region" description="Basic residues" evidence="7">
    <location>
        <begin position="213"/>
        <end position="225"/>
    </location>
</feature>
<comment type="caution">
    <text evidence="8">The sequence shown here is derived from an EMBL/GenBank/DDBJ whole genome shotgun (WGS) entry which is preliminary data.</text>
</comment>
<keyword evidence="9" id="KW-1185">Reference proteome</keyword>
<feature type="region of interest" description="Disordered" evidence="7">
    <location>
        <begin position="76"/>
        <end position="250"/>
    </location>
</feature>
<dbReference type="HOGENOM" id="CLU_083099_0_0_1"/>
<evidence type="ECO:0000256" key="5">
    <source>
        <dbReference type="ARBA" id="ARBA00023163"/>
    </source>
</evidence>
<dbReference type="GO" id="GO:0035267">
    <property type="term" value="C:NuA4 histone acetyltransferase complex"/>
    <property type="evidence" value="ECO:0007669"/>
    <property type="project" value="TreeGrafter"/>
</dbReference>
<feature type="compositionally biased region" description="Basic residues" evidence="7">
    <location>
        <begin position="136"/>
        <end position="148"/>
    </location>
</feature>
<dbReference type="InterPro" id="IPR012423">
    <property type="entry name" value="Eaf7/MRGBP"/>
</dbReference>
<keyword evidence="4" id="KW-0805">Transcription regulation</keyword>
<keyword evidence="3" id="KW-0156">Chromatin regulator</keyword>
<keyword evidence="6" id="KW-0539">Nucleus</keyword>
<name>V2X3Y9_MONRO</name>
<feature type="compositionally biased region" description="Polar residues" evidence="7">
    <location>
        <begin position="159"/>
        <end position="168"/>
    </location>
</feature>
<proteinExistence type="inferred from homology"/>
<feature type="compositionally biased region" description="Low complexity" evidence="7">
    <location>
        <begin position="226"/>
        <end position="236"/>
    </location>
</feature>